<gene>
    <name evidence="2" type="ORF">PHYPO_G00124880</name>
</gene>
<accession>A0A5N5KRU2</accession>
<comment type="caution">
    <text evidence="2">The sequence shown here is derived from an EMBL/GenBank/DDBJ whole genome shotgun (WGS) entry which is preliminary data.</text>
</comment>
<evidence type="ECO:0000313" key="2">
    <source>
        <dbReference type="EMBL" id="KAB5532848.1"/>
    </source>
</evidence>
<organism evidence="2 3">
    <name type="scientific">Pangasianodon hypophthalmus</name>
    <name type="common">Striped catfish</name>
    <name type="synonym">Helicophagus hypophthalmus</name>
    <dbReference type="NCBI Taxonomy" id="310915"/>
    <lineage>
        <taxon>Eukaryota</taxon>
        <taxon>Metazoa</taxon>
        <taxon>Chordata</taxon>
        <taxon>Craniata</taxon>
        <taxon>Vertebrata</taxon>
        <taxon>Euteleostomi</taxon>
        <taxon>Actinopterygii</taxon>
        <taxon>Neopterygii</taxon>
        <taxon>Teleostei</taxon>
        <taxon>Ostariophysi</taxon>
        <taxon>Siluriformes</taxon>
        <taxon>Pangasiidae</taxon>
        <taxon>Pangasianodon</taxon>
    </lineage>
</organism>
<name>A0A5N5KRU2_PANHP</name>
<reference evidence="2 3" key="1">
    <citation type="submission" date="2019-06" db="EMBL/GenBank/DDBJ databases">
        <title>A chromosome-scale genome assembly of the striped catfish, Pangasianodon hypophthalmus.</title>
        <authorList>
            <person name="Wen M."/>
            <person name="Zahm M."/>
            <person name="Roques C."/>
            <person name="Cabau C."/>
            <person name="Klopp C."/>
            <person name="Donnadieu C."/>
            <person name="Jouanno E."/>
            <person name="Avarre J.-C."/>
            <person name="Campet M."/>
            <person name="Ha T.T.T."/>
            <person name="Dugue R."/>
            <person name="Lampietro C."/>
            <person name="Louis A."/>
            <person name="Herpin A."/>
            <person name="Echchiki A."/>
            <person name="Berthelot C."/>
            <person name="Parey E."/>
            <person name="Roest-Crollius H."/>
            <person name="Braasch I."/>
            <person name="Postlethwait J."/>
            <person name="Bobe J."/>
            <person name="Montfort J."/>
            <person name="Bouchez O."/>
            <person name="Begum T."/>
            <person name="Schartl M."/>
            <person name="Guiguen Y."/>
        </authorList>
    </citation>
    <scope>NUCLEOTIDE SEQUENCE [LARGE SCALE GENOMIC DNA]</scope>
    <source>
        <strain evidence="2 3">Indonesia</strain>
        <tissue evidence="2">Blood</tissue>
    </source>
</reference>
<dbReference type="AlphaFoldDB" id="A0A5N5KRU2"/>
<dbReference type="EMBL" id="VFJC01000023">
    <property type="protein sequence ID" value="KAB5532848.1"/>
    <property type="molecule type" value="Genomic_DNA"/>
</dbReference>
<sequence>MKVKEASAQRQSKKRQFRSTKIVNHEKASLKPNSRARWIYKAAQRNLSRISSRKTELTCSQLCVHEE</sequence>
<evidence type="ECO:0000256" key="1">
    <source>
        <dbReference type="SAM" id="MobiDB-lite"/>
    </source>
</evidence>
<keyword evidence="3" id="KW-1185">Reference proteome</keyword>
<protein>
    <submittedName>
        <fullName evidence="2">Uncharacterized protein</fullName>
    </submittedName>
</protein>
<dbReference type="Proteomes" id="UP000327468">
    <property type="component" value="Chromosome 22"/>
</dbReference>
<proteinExistence type="predicted"/>
<evidence type="ECO:0000313" key="3">
    <source>
        <dbReference type="Proteomes" id="UP000327468"/>
    </source>
</evidence>
<feature type="region of interest" description="Disordered" evidence="1">
    <location>
        <begin position="1"/>
        <end position="29"/>
    </location>
</feature>